<dbReference type="CDD" id="cd07930">
    <property type="entry name" value="bacterial_phosphagen_kinase"/>
    <property type="match status" value="1"/>
</dbReference>
<proteinExistence type="inferred from homology"/>
<evidence type="ECO:0000256" key="7">
    <source>
        <dbReference type="PROSITE-ProRule" id="PRU00843"/>
    </source>
</evidence>
<dbReference type="GO" id="GO:1990424">
    <property type="term" value="F:protein arginine kinase activity"/>
    <property type="evidence" value="ECO:0007669"/>
    <property type="project" value="UniProtKB-EC"/>
</dbReference>
<dbReference type="GO" id="GO:0005615">
    <property type="term" value="C:extracellular space"/>
    <property type="evidence" value="ECO:0007669"/>
    <property type="project" value="TreeGrafter"/>
</dbReference>
<feature type="binding site" evidence="6 7">
    <location>
        <position position="91"/>
    </location>
    <ligand>
        <name>ATP</name>
        <dbReference type="ChEBI" id="CHEBI:30616"/>
    </ligand>
</feature>
<keyword evidence="3 6" id="KW-0418">Kinase</keyword>
<dbReference type="NCBIfam" id="NF002194">
    <property type="entry name" value="PRK01059.1-4"/>
    <property type="match status" value="1"/>
</dbReference>
<dbReference type="AlphaFoldDB" id="A0A840PQW1"/>
<gene>
    <name evidence="6" type="primary">mcsB</name>
    <name evidence="10" type="ORF">HNR36_001275</name>
</gene>
<evidence type="ECO:0000259" key="9">
    <source>
        <dbReference type="PROSITE" id="PS51510"/>
    </source>
</evidence>
<dbReference type="FunFam" id="3.30.590.10:FF:000007">
    <property type="entry name" value="Protein-arginine kinase"/>
    <property type="match status" value="1"/>
</dbReference>
<evidence type="ECO:0000256" key="6">
    <source>
        <dbReference type="HAMAP-Rule" id="MF_00602"/>
    </source>
</evidence>
<dbReference type="GO" id="GO:0046314">
    <property type="term" value="P:phosphocreatine biosynthetic process"/>
    <property type="evidence" value="ECO:0007669"/>
    <property type="project" value="InterPro"/>
</dbReference>
<comment type="similarity">
    <text evidence="6 7 8">Belongs to the ATP:guanido phosphotransferase family.</text>
</comment>
<dbReference type="InterPro" id="IPR000749">
    <property type="entry name" value="ATP-guanido_PTrfase"/>
</dbReference>
<dbReference type="GO" id="GO:0004111">
    <property type="term" value="F:creatine kinase activity"/>
    <property type="evidence" value="ECO:0007669"/>
    <property type="project" value="InterPro"/>
</dbReference>
<sequence length="366" mass="41378">MNLEYFLKAEAPSWMGVDGEENDIVISTRIRLARNLDGFRFPLIFTDEEAKTVDQMVTQAFSQLNNGNHHFSHFTIQEMPVLQRQVLVEKHLISPMLANREKFASVIISKDEAISVMVNEEDHLRIQCLSPGLQLIETYEMANKLDCQLEKLLPIAFNNQFGYLTSCPTNVGTGLRASVMMHLPGLSMMKQMKVLTQMLARFGMVVRGIYGEGSENLGNMYQISNQVTLGKAEDEIIDDLQTVVMQIIEQERNARQTLLKQSQVALEDRIHRAFGTLKHARIMTSEEAATCLSNVRLGIDLGIIKNVSKHVLNECTILIQPGFVQQYAGTTLEPGERDVFRAKLIREKLNDGNSKLKEKGEEKHDV</sequence>
<comment type="function">
    <text evidence="6">Catalyzes the specific phosphorylation of arginine residues in proteins.</text>
</comment>
<dbReference type="Proteomes" id="UP000557217">
    <property type="component" value="Unassembled WGS sequence"/>
</dbReference>
<evidence type="ECO:0000256" key="8">
    <source>
        <dbReference type="RuleBase" id="RU000505"/>
    </source>
</evidence>
<evidence type="ECO:0000256" key="2">
    <source>
        <dbReference type="ARBA" id="ARBA00022741"/>
    </source>
</evidence>
<dbReference type="InterPro" id="IPR023660">
    <property type="entry name" value="Arg_Kinase"/>
</dbReference>
<dbReference type="GO" id="GO:0005524">
    <property type="term" value="F:ATP binding"/>
    <property type="evidence" value="ECO:0007669"/>
    <property type="project" value="UniProtKB-UniRule"/>
</dbReference>
<feature type="binding site" evidence="6 7">
    <location>
        <begin position="207"/>
        <end position="212"/>
    </location>
    <ligand>
        <name>ATP</name>
        <dbReference type="ChEBI" id="CHEBI:30616"/>
    </ligand>
</feature>
<dbReference type="SUPFAM" id="SSF55931">
    <property type="entry name" value="Glutamine synthetase/guanido kinase"/>
    <property type="match status" value="1"/>
</dbReference>
<keyword evidence="2 6" id="KW-0547">Nucleotide-binding</keyword>
<evidence type="ECO:0000256" key="5">
    <source>
        <dbReference type="ARBA" id="ARBA00051816"/>
    </source>
</evidence>
<dbReference type="EMBL" id="JACHGZ010000011">
    <property type="protein sequence ID" value="MBB5148889.1"/>
    <property type="molecule type" value="Genomic_DNA"/>
</dbReference>
<accession>A0A840PQW1</accession>
<reference evidence="10 11" key="1">
    <citation type="submission" date="2020-08" db="EMBL/GenBank/DDBJ databases">
        <title>Genomic Encyclopedia of Type Strains, Phase IV (KMG-IV): sequencing the most valuable type-strain genomes for metagenomic binning, comparative biology and taxonomic classification.</title>
        <authorList>
            <person name="Goeker M."/>
        </authorList>
    </citation>
    <scope>NUCLEOTIDE SEQUENCE [LARGE SCALE GENOMIC DNA]</scope>
    <source>
        <strain evidence="10 11">DSM 10633</strain>
    </source>
</reference>
<comment type="caution">
    <text evidence="10">The sequence shown here is derived from an EMBL/GenBank/DDBJ whole genome shotgun (WGS) entry which is preliminary data.</text>
</comment>
<feature type="binding site" evidence="6 7">
    <location>
        <position position="125"/>
    </location>
    <ligand>
        <name>ATP</name>
        <dbReference type="ChEBI" id="CHEBI:30616"/>
    </ligand>
</feature>
<keyword evidence="11" id="KW-1185">Reference proteome</keyword>
<evidence type="ECO:0000313" key="10">
    <source>
        <dbReference type="EMBL" id="MBB5148889.1"/>
    </source>
</evidence>
<dbReference type="Gene3D" id="3.30.590.10">
    <property type="entry name" value="Glutamine synthetase/guanido kinase, catalytic domain"/>
    <property type="match status" value="1"/>
</dbReference>
<dbReference type="InterPro" id="IPR014746">
    <property type="entry name" value="Gln_synth/guanido_kin_cat_dom"/>
</dbReference>
<dbReference type="PANTHER" id="PTHR11547">
    <property type="entry name" value="ARGININE OR CREATINE KINASE"/>
    <property type="match status" value="1"/>
</dbReference>
<organism evidence="10 11">
    <name type="scientific">Ureibacillus thermosphaericus</name>
    <dbReference type="NCBI Taxonomy" id="51173"/>
    <lineage>
        <taxon>Bacteria</taxon>
        <taxon>Bacillati</taxon>
        <taxon>Bacillota</taxon>
        <taxon>Bacilli</taxon>
        <taxon>Bacillales</taxon>
        <taxon>Caryophanaceae</taxon>
        <taxon>Ureibacillus</taxon>
    </lineage>
</organism>
<dbReference type="RefSeq" id="WP_016838526.1">
    <property type="nucleotide sequence ID" value="NZ_AP018335.1"/>
</dbReference>
<evidence type="ECO:0000256" key="4">
    <source>
        <dbReference type="ARBA" id="ARBA00022840"/>
    </source>
</evidence>
<dbReference type="PANTHER" id="PTHR11547:SF38">
    <property type="entry name" value="ARGININE KINASE 1-RELATED"/>
    <property type="match status" value="1"/>
</dbReference>
<evidence type="ECO:0000256" key="1">
    <source>
        <dbReference type="ARBA" id="ARBA00022679"/>
    </source>
</evidence>
<feature type="binding site" evidence="6 7">
    <location>
        <begin position="27"/>
        <end position="31"/>
    </location>
    <ligand>
        <name>ATP</name>
        <dbReference type="ChEBI" id="CHEBI:30616"/>
    </ligand>
</feature>
<dbReference type="PROSITE" id="PS00112">
    <property type="entry name" value="PHOSPHAGEN_KINASE"/>
    <property type="match status" value="1"/>
</dbReference>
<keyword evidence="6" id="KW-0021">Allosteric enzyme</keyword>
<dbReference type="InterPro" id="IPR022414">
    <property type="entry name" value="ATP-guanido_PTrfase_cat"/>
</dbReference>
<keyword evidence="4 6" id="KW-0067">ATP-binding</keyword>
<keyword evidence="1 6" id="KW-0808">Transferase</keyword>
<protein>
    <recommendedName>
        <fullName evidence="6">Protein-arginine kinase</fullName>
        <ecNumber evidence="6">2.7.14.1</ecNumber>
    </recommendedName>
</protein>
<feature type="short sequence motif" description="RDXXRA motif of the pArg binding pocket involved in allosteric regulation" evidence="6">
    <location>
        <begin position="337"/>
        <end position="342"/>
    </location>
</feature>
<evidence type="ECO:0000256" key="3">
    <source>
        <dbReference type="ARBA" id="ARBA00022777"/>
    </source>
</evidence>
<feature type="domain" description="Phosphagen kinase C-terminal" evidence="9">
    <location>
        <begin position="24"/>
        <end position="254"/>
    </location>
</feature>
<name>A0A840PQW1_URETH</name>
<dbReference type="PROSITE" id="PS51510">
    <property type="entry name" value="PHOSPHAGEN_KINASE_C"/>
    <property type="match status" value="1"/>
</dbReference>
<comment type="activity regulation">
    <text evidence="6">Appears to be allosterically activated by the binding of pArg-containing polypeptides to the pArg-binding pocket localized in the C-terminal domain of McsB.</text>
</comment>
<dbReference type="InterPro" id="IPR022415">
    <property type="entry name" value="ATP-guanido_PTrfase_AS"/>
</dbReference>
<dbReference type="Pfam" id="PF00217">
    <property type="entry name" value="ATP-gua_Ptrans"/>
    <property type="match status" value="1"/>
</dbReference>
<dbReference type="EC" id="2.7.14.1" evidence="6"/>
<dbReference type="HAMAP" id="MF_00602">
    <property type="entry name" value="Prot_Arg_kinase"/>
    <property type="match status" value="1"/>
</dbReference>
<evidence type="ECO:0000313" key="11">
    <source>
        <dbReference type="Proteomes" id="UP000557217"/>
    </source>
</evidence>
<comment type="catalytic activity">
    <reaction evidence="5 6">
        <text>L-arginyl-[protein] + ATP = N(omega)-phospho-L-arginyl-[protein] + ADP + H(+)</text>
        <dbReference type="Rhea" id="RHEA:43384"/>
        <dbReference type="Rhea" id="RHEA-COMP:10532"/>
        <dbReference type="Rhea" id="RHEA-COMP:10533"/>
        <dbReference type="ChEBI" id="CHEBI:15378"/>
        <dbReference type="ChEBI" id="CHEBI:29965"/>
        <dbReference type="ChEBI" id="CHEBI:30616"/>
        <dbReference type="ChEBI" id="CHEBI:83226"/>
        <dbReference type="ChEBI" id="CHEBI:456216"/>
        <dbReference type="EC" id="2.7.14.1"/>
    </reaction>
</comment>
<feature type="binding site" evidence="6 7">
    <location>
        <begin position="176"/>
        <end position="180"/>
    </location>
    <ligand>
        <name>ATP</name>
        <dbReference type="ChEBI" id="CHEBI:30616"/>
    </ligand>
</feature>